<reference evidence="1" key="1">
    <citation type="submission" date="2023-04" db="EMBL/GenBank/DDBJ databases">
        <title>A chromosome-level genome assembly of the parasitoid wasp Eretmocerus hayati.</title>
        <authorList>
            <person name="Zhong Y."/>
            <person name="Liu S."/>
            <person name="Liu Y."/>
        </authorList>
    </citation>
    <scope>NUCLEOTIDE SEQUENCE</scope>
    <source>
        <strain evidence="1">ZJU_SS_LIU_2023</strain>
    </source>
</reference>
<evidence type="ECO:0000313" key="1">
    <source>
        <dbReference type="EMBL" id="KAJ8682544.1"/>
    </source>
</evidence>
<sequence length="101" mass="11326">MLVLMGKETLDQNMMLSSYETDSDGPSFFKFENPLTFGPQVQAIKMIDVGKGAEANENITFIALQRESSKDVPAAVQKCSNRRMHVTNTMIESVEECNRYA</sequence>
<evidence type="ECO:0000313" key="2">
    <source>
        <dbReference type="Proteomes" id="UP001239111"/>
    </source>
</evidence>
<protein>
    <submittedName>
        <fullName evidence="1">Uncharacterized protein</fullName>
    </submittedName>
</protein>
<accession>A0ACC2PGW0</accession>
<dbReference type="EMBL" id="CM056741">
    <property type="protein sequence ID" value="KAJ8682544.1"/>
    <property type="molecule type" value="Genomic_DNA"/>
</dbReference>
<keyword evidence="2" id="KW-1185">Reference proteome</keyword>
<proteinExistence type="predicted"/>
<name>A0ACC2PGW0_9HYME</name>
<comment type="caution">
    <text evidence="1">The sequence shown here is derived from an EMBL/GenBank/DDBJ whole genome shotgun (WGS) entry which is preliminary data.</text>
</comment>
<organism evidence="1 2">
    <name type="scientific">Eretmocerus hayati</name>
    <dbReference type="NCBI Taxonomy" id="131215"/>
    <lineage>
        <taxon>Eukaryota</taxon>
        <taxon>Metazoa</taxon>
        <taxon>Ecdysozoa</taxon>
        <taxon>Arthropoda</taxon>
        <taxon>Hexapoda</taxon>
        <taxon>Insecta</taxon>
        <taxon>Pterygota</taxon>
        <taxon>Neoptera</taxon>
        <taxon>Endopterygota</taxon>
        <taxon>Hymenoptera</taxon>
        <taxon>Apocrita</taxon>
        <taxon>Proctotrupomorpha</taxon>
        <taxon>Chalcidoidea</taxon>
        <taxon>Aphelinidae</taxon>
        <taxon>Aphelininae</taxon>
        <taxon>Eretmocerus</taxon>
    </lineage>
</organism>
<gene>
    <name evidence="1" type="ORF">QAD02_018336</name>
</gene>
<dbReference type="Proteomes" id="UP001239111">
    <property type="component" value="Chromosome 1"/>
</dbReference>